<gene>
    <name evidence="2" type="ORF">TCIL3000_0_46920</name>
</gene>
<dbReference type="EMBL" id="CAEQ01001355">
    <property type="protein sequence ID" value="CCD14012.1"/>
    <property type="molecule type" value="Genomic_DNA"/>
</dbReference>
<feature type="region of interest" description="Disordered" evidence="1">
    <location>
        <begin position="1"/>
        <end position="20"/>
    </location>
</feature>
<dbReference type="VEuPathDB" id="TriTrypDB:TcIL3000_0_46920"/>
<reference evidence="2 3" key="2">
    <citation type="journal article" date="2012" name="Proc. Natl. Acad. Sci. U.S.A.">
        <title>Antigenic diversity is generated by distinct evolutionary mechanisms in African trypanosome species.</title>
        <authorList>
            <person name="Jackson A.P."/>
            <person name="Berry A."/>
            <person name="Aslett M."/>
            <person name="Allison H.C."/>
            <person name="Burton P."/>
            <person name="Vavrova-Anderson J."/>
            <person name="Brown R."/>
            <person name="Browne H."/>
            <person name="Corton N."/>
            <person name="Hauser H."/>
            <person name="Gamble J."/>
            <person name="Gilderthorp R."/>
            <person name="Marcello L."/>
            <person name="McQuillan J."/>
            <person name="Otto T.D."/>
            <person name="Quail M.A."/>
            <person name="Sanders M.J."/>
            <person name="van Tonder A."/>
            <person name="Ginger M.L."/>
            <person name="Field M.C."/>
            <person name="Barry J.D."/>
            <person name="Hertz-Fowler C."/>
            <person name="Berriman M."/>
        </authorList>
    </citation>
    <scope>NUCLEOTIDE SEQUENCE [LARGE SCALE GENOMIC DNA]</scope>
    <source>
        <strain evidence="2 3">IL3000</strain>
    </source>
</reference>
<accession>F9W9V7</accession>
<evidence type="ECO:0000313" key="3">
    <source>
        <dbReference type="Proteomes" id="UP000000702"/>
    </source>
</evidence>
<evidence type="ECO:0000256" key="1">
    <source>
        <dbReference type="SAM" id="MobiDB-lite"/>
    </source>
</evidence>
<feature type="compositionally biased region" description="Low complexity" evidence="1">
    <location>
        <begin position="1"/>
        <end position="11"/>
    </location>
</feature>
<protein>
    <submittedName>
        <fullName evidence="2">WGS project CAEQ00000000 data, annotated contig 1902</fullName>
    </submittedName>
</protein>
<keyword evidence="3" id="KW-1185">Reference proteome</keyword>
<proteinExistence type="predicted"/>
<name>F9W9V7_TRYCI</name>
<comment type="caution">
    <text evidence="2">The sequence shown here is derived from an EMBL/GenBank/DDBJ whole genome shotgun (WGS) entry which is preliminary data.</text>
</comment>
<dbReference type="AlphaFoldDB" id="F9W9V7"/>
<sequence>MSESPSSPSPEGMARENTPWSMEKDVVEVLLHGIENPRASTCTAFCNPLIHLCIRTSPDLASETLPGTRGDAWEKPMDGKKYGNIFPACYGNSECWRSSWSIMRGLRRVGGHGNGRCGGSFSSWMRRNRTLWRGWYGRCVACHPSPVGSWKRRTRLDTRGPFPCLTSKSLVPPYKAVFMLILYPKYVLCVIVKGWEWITLL</sequence>
<dbReference type="Proteomes" id="UP000000702">
    <property type="component" value="Unassembled WGS sequence"/>
</dbReference>
<organism evidence="2 3">
    <name type="scientific">Trypanosoma congolense (strain IL3000)</name>
    <dbReference type="NCBI Taxonomy" id="1068625"/>
    <lineage>
        <taxon>Eukaryota</taxon>
        <taxon>Discoba</taxon>
        <taxon>Euglenozoa</taxon>
        <taxon>Kinetoplastea</taxon>
        <taxon>Metakinetoplastina</taxon>
        <taxon>Trypanosomatida</taxon>
        <taxon>Trypanosomatidae</taxon>
        <taxon>Trypanosoma</taxon>
        <taxon>Nannomonas</taxon>
    </lineage>
</organism>
<evidence type="ECO:0000313" key="2">
    <source>
        <dbReference type="EMBL" id="CCD14012.1"/>
    </source>
</evidence>
<reference evidence="3" key="1">
    <citation type="submission" date="2011-07" db="EMBL/GenBank/DDBJ databases">
        <title>Divergent evolution of antigenic variation in African trypanosomes.</title>
        <authorList>
            <person name="Jackson A.P."/>
            <person name="Berry A."/>
            <person name="Allison H.C."/>
            <person name="Burton P."/>
            <person name="Anderson J."/>
            <person name="Aslett M."/>
            <person name="Brown R."/>
            <person name="Corton N."/>
            <person name="Harris D."/>
            <person name="Hauser H."/>
            <person name="Gamble J."/>
            <person name="Gilderthorp R."/>
            <person name="McQuillan J."/>
            <person name="Quail M.A."/>
            <person name="Sanders M."/>
            <person name="Van Tonder A."/>
            <person name="Ginger M.L."/>
            <person name="Donelson J.E."/>
            <person name="Field M.C."/>
            <person name="Barry J.D."/>
            <person name="Berriman M."/>
            <person name="Hertz-Fowler C."/>
        </authorList>
    </citation>
    <scope>NUCLEOTIDE SEQUENCE [LARGE SCALE GENOMIC DNA]</scope>
    <source>
        <strain evidence="3">IL3000</strain>
    </source>
</reference>